<dbReference type="EMBL" id="BTRK01000006">
    <property type="protein sequence ID" value="GMR57325.1"/>
    <property type="molecule type" value="Genomic_DNA"/>
</dbReference>
<dbReference type="Proteomes" id="UP001328107">
    <property type="component" value="Unassembled WGS sequence"/>
</dbReference>
<comment type="caution">
    <text evidence="2">The sequence shown here is derived from an EMBL/GenBank/DDBJ whole genome shotgun (WGS) entry which is preliminary data.</text>
</comment>
<keyword evidence="1" id="KW-0472">Membrane</keyword>
<gene>
    <name evidence="2" type="ORF">PMAYCL1PPCAC_27520</name>
</gene>
<keyword evidence="3" id="KW-1185">Reference proteome</keyword>
<keyword evidence="1" id="KW-0812">Transmembrane</keyword>
<sequence length="129" mass="13912">KKVVVPSASLVEKAESQILVVLGILLSATAVVPLIHSRRSSCDWCVSRGSSRGSWGTVSDAARDRGDEVLDVDSLECHCEEPGPERLDGDVGRPQDSRDLVSGDGKIISVEDECSIDASLLFDRRHLLL</sequence>
<proteinExistence type="predicted"/>
<evidence type="ECO:0000256" key="1">
    <source>
        <dbReference type="SAM" id="Phobius"/>
    </source>
</evidence>
<organism evidence="2 3">
    <name type="scientific">Pristionchus mayeri</name>
    <dbReference type="NCBI Taxonomy" id="1317129"/>
    <lineage>
        <taxon>Eukaryota</taxon>
        <taxon>Metazoa</taxon>
        <taxon>Ecdysozoa</taxon>
        <taxon>Nematoda</taxon>
        <taxon>Chromadorea</taxon>
        <taxon>Rhabditida</taxon>
        <taxon>Rhabditina</taxon>
        <taxon>Diplogasteromorpha</taxon>
        <taxon>Diplogasteroidea</taxon>
        <taxon>Neodiplogasteridae</taxon>
        <taxon>Pristionchus</taxon>
    </lineage>
</organism>
<keyword evidence="1" id="KW-1133">Transmembrane helix</keyword>
<feature type="non-terminal residue" evidence="2">
    <location>
        <position position="1"/>
    </location>
</feature>
<accession>A0AAN5D7Z6</accession>
<reference evidence="3" key="1">
    <citation type="submission" date="2022-10" db="EMBL/GenBank/DDBJ databases">
        <title>Genome assembly of Pristionchus species.</title>
        <authorList>
            <person name="Yoshida K."/>
            <person name="Sommer R.J."/>
        </authorList>
    </citation>
    <scope>NUCLEOTIDE SEQUENCE [LARGE SCALE GENOMIC DNA]</scope>
    <source>
        <strain evidence="3">RS5460</strain>
    </source>
</reference>
<name>A0AAN5D7Z6_9BILA</name>
<dbReference type="AlphaFoldDB" id="A0AAN5D7Z6"/>
<protein>
    <submittedName>
        <fullName evidence="2">Uncharacterized protein</fullName>
    </submittedName>
</protein>
<evidence type="ECO:0000313" key="2">
    <source>
        <dbReference type="EMBL" id="GMR57325.1"/>
    </source>
</evidence>
<evidence type="ECO:0000313" key="3">
    <source>
        <dbReference type="Proteomes" id="UP001328107"/>
    </source>
</evidence>
<feature type="transmembrane region" description="Helical" evidence="1">
    <location>
        <begin position="16"/>
        <end position="35"/>
    </location>
</feature>